<dbReference type="SUPFAM" id="SSF50475">
    <property type="entry name" value="FMN-binding split barrel"/>
    <property type="match status" value="1"/>
</dbReference>
<proteinExistence type="predicted"/>
<organism evidence="1 2">
    <name type="scientific">Sphingomonas natans</name>
    <dbReference type="NCBI Taxonomy" id="3063330"/>
    <lineage>
        <taxon>Bacteria</taxon>
        <taxon>Pseudomonadati</taxon>
        <taxon>Pseudomonadota</taxon>
        <taxon>Alphaproteobacteria</taxon>
        <taxon>Sphingomonadales</taxon>
        <taxon>Sphingomonadaceae</taxon>
        <taxon>Sphingomonas</taxon>
    </lineage>
</organism>
<keyword evidence="2" id="KW-1185">Reference proteome</keyword>
<evidence type="ECO:0000313" key="2">
    <source>
        <dbReference type="Proteomes" id="UP001169764"/>
    </source>
</evidence>
<name>A0ABT8YG79_9SPHN</name>
<dbReference type="Proteomes" id="UP001169764">
    <property type="component" value="Unassembled WGS sequence"/>
</dbReference>
<accession>A0ABT8YG79</accession>
<protein>
    <submittedName>
        <fullName evidence="1">FMN-binding negative transcriptional regulator</fullName>
    </submittedName>
</protein>
<dbReference type="PANTHER" id="PTHR35802">
    <property type="entry name" value="PROTEASE SYNTHASE AND SPORULATION PROTEIN PAI 2"/>
    <property type="match status" value="1"/>
</dbReference>
<dbReference type="Gene3D" id="2.30.110.10">
    <property type="entry name" value="Electron Transport, Fmn-binding Protein, Chain A"/>
    <property type="match status" value="1"/>
</dbReference>
<dbReference type="InterPro" id="IPR012349">
    <property type="entry name" value="Split_barrel_FMN-bd"/>
</dbReference>
<reference evidence="1" key="1">
    <citation type="submission" date="2023-07" db="EMBL/GenBank/DDBJ databases">
        <authorList>
            <person name="Kim M."/>
        </authorList>
    </citation>
    <scope>NUCLEOTIDE SEQUENCE</scope>
    <source>
        <strain evidence="1">BIUV-7</strain>
    </source>
</reference>
<dbReference type="EMBL" id="JAUOTP010000013">
    <property type="protein sequence ID" value="MDO6416909.1"/>
    <property type="molecule type" value="Genomic_DNA"/>
</dbReference>
<evidence type="ECO:0000313" key="1">
    <source>
        <dbReference type="EMBL" id="MDO6416909.1"/>
    </source>
</evidence>
<sequence length="199" mass="21493">MHPNRAFVWDDEPAMRDFVERVAFALIAVAVDGRVVTAQAPLAFAGDGAPVFHLARANPLVGHLDGRPALATIVGEHSYISPDWYGSEDQVPTWNYRLVEIEGVVRRLDDAGLIDQLDRLSAAQEALLAPKPPWTRDKMNPARFAAMTKAIVGFAIDAPAIRGTVKLGQNKSAVEAAGAIAALRELDRTDIAASMETAR</sequence>
<dbReference type="InterPro" id="IPR007396">
    <property type="entry name" value="TR_PAI2-type"/>
</dbReference>
<comment type="caution">
    <text evidence="1">The sequence shown here is derived from an EMBL/GenBank/DDBJ whole genome shotgun (WGS) entry which is preliminary data.</text>
</comment>
<dbReference type="RefSeq" id="WP_303546850.1">
    <property type="nucleotide sequence ID" value="NZ_JAUOTP010000013.1"/>
</dbReference>
<dbReference type="PANTHER" id="PTHR35802:SF1">
    <property type="entry name" value="PROTEASE SYNTHASE AND SPORULATION PROTEIN PAI 2"/>
    <property type="match status" value="1"/>
</dbReference>
<dbReference type="Pfam" id="PF04299">
    <property type="entry name" value="FMN_bind_2"/>
    <property type="match status" value="1"/>
</dbReference>
<gene>
    <name evidence="1" type="ORF">Q4F19_21170</name>
</gene>
<dbReference type="PIRSF" id="PIRSF010372">
    <property type="entry name" value="PaiB"/>
    <property type="match status" value="1"/>
</dbReference>